<evidence type="ECO:0000313" key="3">
    <source>
        <dbReference type="EMBL" id="ADE53537.1"/>
    </source>
</evidence>
<feature type="domain" description="Gfo/Idh/MocA-like oxidoreductase bacterial type C-terminal" evidence="2">
    <location>
        <begin position="188"/>
        <end position="430"/>
    </location>
</feature>
<sequence>MKTALTASAFMGFPTIIPATALGKGGKVAPSERARIAVIGCGGNSKSCWGYKHYGKSEIVAVCDPVLDRRLERAKEWGVTDHYNDFRELLAREDIDGVNICTGDYWHVPISLAAARAGKDVFCEKPLGLTIEQDLAAREITEKHNRIFQYGTQQRSSAVSRMGVELVLNGHIGEVKEVFVWAPGGATGGSATPVLDVPKGFDYDMFLGPAPHKPFCHDRCQTRSGTWFIYDFTIGFIAGWGAHPLDQLQWWADEMNLGIPEEYKTVGTIPTKGLFDTMTRWDMEAVYKDGLKLWYTDARTAFEKKQCPGIERMEKFDNCTVFVGEKGWVAISRGSLLTSDPELRRQAKNPGSKRLVVSTNHKGNFVDGILTREQPVSTLSSAVHSDIISQMGDIGARTGEILKWDPVNETVIGSADAKRMMHRDMRAPWTL</sequence>
<dbReference type="InterPro" id="IPR043906">
    <property type="entry name" value="Gfo/Idh/MocA_OxRdtase_bact_C"/>
</dbReference>
<dbReference type="SUPFAM" id="SSF51735">
    <property type="entry name" value="NAD(P)-binding Rossmann-fold domains"/>
    <property type="match status" value="1"/>
</dbReference>
<name>D5ENA2_CORAD</name>
<dbReference type="Proteomes" id="UP000000925">
    <property type="component" value="Chromosome"/>
</dbReference>
<dbReference type="Gene3D" id="3.40.50.720">
    <property type="entry name" value="NAD(P)-binding Rossmann-like Domain"/>
    <property type="match status" value="1"/>
</dbReference>
<dbReference type="Gene3D" id="3.30.360.10">
    <property type="entry name" value="Dihydrodipicolinate Reductase, domain 2"/>
    <property type="match status" value="1"/>
</dbReference>
<dbReference type="InterPro" id="IPR036291">
    <property type="entry name" value="NAD(P)-bd_dom_sf"/>
</dbReference>
<protein>
    <submittedName>
        <fullName evidence="3">Oxidoreductase domain protein</fullName>
    </submittedName>
</protein>
<dbReference type="InterPro" id="IPR000683">
    <property type="entry name" value="Gfo/Idh/MocA-like_OxRdtase_N"/>
</dbReference>
<dbReference type="GO" id="GO:0000166">
    <property type="term" value="F:nucleotide binding"/>
    <property type="evidence" value="ECO:0007669"/>
    <property type="project" value="InterPro"/>
</dbReference>
<dbReference type="Pfam" id="PF01408">
    <property type="entry name" value="GFO_IDH_MocA"/>
    <property type="match status" value="1"/>
</dbReference>
<accession>D5ENA2</accession>
<dbReference type="Pfam" id="PF19051">
    <property type="entry name" value="GFO_IDH_MocA_C2"/>
    <property type="match status" value="1"/>
</dbReference>
<evidence type="ECO:0000313" key="4">
    <source>
        <dbReference type="Proteomes" id="UP000000925"/>
    </source>
</evidence>
<dbReference type="InterPro" id="IPR050463">
    <property type="entry name" value="Gfo/Idh/MocA_oxidrdct_glycsds"/>
</dbReference>
<gene>
    <name evidence="3" type="ordered locus">Caka_0512</name>
</gene>
<dbReference type="KEGG" id="caa:Caka_0512"/>
<keyword evidence="4" id="KW-1185">Reference proteome</keyword>
<dbReference type="STRING" id="583355.Caka_0512"/>
<feature type="domain" description="Gfo/Idh/MocA-like oxidoreductase N-terminal" evidence="1">
    <location>
        <begin position="35"/>
        <end position="151"/>
    </location>
</feature>
<dbReference type="PANTHER" id="PTHR43818:SF5">
    <property type="entry name" value="OXIDOREDUCTASE FAMILY PROTEIN"/>
    <property type="match status" value="1"/>
</dbReference>
<organism evidence="3 4">
    <name type="scientific">Coraliomargarita akajimensis (strain DSM 45221 / IAM 15411 / JCM 23193 / KCTC 12865 / 04OKA010-24)</name>
    <dbReference type="NCBI Taxonomy" id="583355"/>
    <lineage>
        <taxon>Bacteria</taxon>
        <taxon>Pseudomonadati</taxon>
        <taxon>Verrucomicrobiota</taxon>
        <taxon>Opitutia</taxon>
        <taxon>Puniceicoccales</taxon>
        <taxon>Coraliomargaritaceae</taxon>
        <taxon>Coraliomargarita</taxon>
    </lineage>
</organism>
<proteinExistence type="predicted"/>
<evidence type="ECO:0000259" key="1">
    <source>
        <dbReference type="Pfam" id="PF01408"/>
    </source>
</evidence>
<dbReference type="HOGENOM" id="CLU_023194_24_0_0"/>
<dbReference type="PANTHER" id="PTHR43818">
    <property type="entry name" value="BCDNA.GH03377"/>
    <property type="match status" value="1"/>
</dbReference>
<dbReference type="AlphaFoldDB" id="D5ENA2"/>
<reference evidence="3 4" key="1">
    <citation type="journal article" date="2010" name="Stand. Genomic Sci.">
        <title>Complete genome sequence of Coraliomargarita akajimensis type strain (04OKA010-24).</title>
        <authorList>
            <person name="Mavromatis K."/>
            <person name="Abt B."/>
            <person name="Brambilla E."/>
            <person name="Lapidus A."/>
            <person name="Copeland A."/>
            <person name="Deshpande S."/>
            <person name="Nolan M."/>
            <person name="Lucas S."/>
            <person name="Tice H."/>
            <person name="Cheng J.F."/>
            <person name="Han C."/>
            <person name="Detter J.C."/>
            <person name="Woyke T."/>
            <person name="Goodwin L."/>
            <person name="Pitluck S."/>
            <person name="Held B."/>
            <person name="Brettin T."/>
            <person name="Tapia R."/>
            <person name="Ivanova N."/>
            <person name="Mikhailova N."/>
            <person name="Pati A."/>
            <person name="Liolios K."/>
            <person name="Chen A."/>
            <person name="Palaniappan K."/>
            <person name="Land M."/>
            <person name="Hauser L."/>
            <person name="Chang Y.J."/>
            <person name="Jeffries C.D."/>
            <person name="Rohde M."/>
            <person name="Goker M."/>
            <person name="Bristow J."/>
            <person name="Eisen J.A."/>
            <person name="Markowitz V."/>
            <person name="Hugenholtz P."/>
            <person name="Klenk H.P."/>
            <person name="Kyrpides N.C."/>
        </authorList>
    </citation>
    <scope>NUCLEOTIDE SEQUENCE [LARGE SCALE GENOMIC DNA]</scope>
    <source>
        <strain evidence="4">DSM 45221 / IAM 15411 / JCM 23193 / KCTC 12865</strain>
    </source>
</reference>
<dbReference type="EMBL" id="CP001998">
    <property type="protein sequence ID" value="ADE53537.1"/>
    <property type="molecule type" value="Genomic_DNA"/>
</dbReference>
<dbReference type="RefSeq" id="WP_013042262.1">
    <property type="nucleotide sequence ID" value="NC_014008.1"/>
</dbReference>
<evidence type="ECO:0000259" key="2">
    <source>
        <dbReference type="Pfam" id="PF19051"/>
    </source>
</evidence>
<dbReference type="eggNOG" id="COG0673">
    <property type="taxonomic scope" value="Bacteria"/>
</dbReference>